<dbReference type="EMBL" id="NBNE01020067">
    <property type="protein sequence ID" value="OWY91516.1"/>
    <property type="molecule type" value="Genomic_DNA"/>
</dbReference>
<keyword evidence="3" id="KW-1185">Reference proteome</keyword>
<evidence type="ECO:0000313" key="2">
    <source>
        <dbReference type="EMBL" id="OWY91516.1"/>
    </source>
</evidence>
<proteinExistence type="predicted"/>
<gene>
    <name evidence="2" type="ORF">PHMEG_00039880</name>
</gene>
<dbReference type="AlphaFoldDB" id="A0A225UG13"/>
<evidence type="ECO:0000256" key="1">
    <source>
        <dbReference type="SAM" id="MobiDB-lite"/>
    </source>
</evidence>
<feature type="non-terminal residue" evidence="2">
    <location>
        <position position="302"/>
    </location>
</feature>
<dbReference type="Proteomes" id="UP000198211">
    <property type="component" value="Unassembled WGS sequence"/>
</dbReference>
<sequence length="302" mass="33255">MDEVLEEASEAVAGESGLDEPGQASMGGADLEVSRVEGRVSDSSPLGQDVSPEAQPDVQVELLSPVLEEKPVEDEVVVTLEEKLQPELEPSMELAQVEPRAETTSGRQDEQVVKAYTASQVSRWEQERSEQVFPPSVEYSWPRGHPDSFAWMNAALTTSKYLAARAVAEDPAQLWVHELAPDRRDLATAQDLIGVQVPTGLITPRECVAIQQTILYEAGFQFQNLIQVWFRAHAAKVSPEVIRSLVANVQRLLAAELVAWRIITDGATLKLRPALEGQARSEPPQVLDYHPEDEDGDLIMSD</sequence>
<feature type="compositionally biased region" description="Acidic residues" evidence="1">
    <location>
        <begin position="291"/>
        <end position="302"/>
    </location>
</feature>
<name>A0A225UG13_9STRA</name>
<feature type="region of interest" description="Disordered" evidence="1">
    <location>
        <begin position="1"/>
        <end position="56"/>
    </location>
</feature>
<accession>A0A225UG13</accession>
<evidence type="ECO:0000313" key="3">
    <source>
        <dbReference type="Proteomes" id="UP000198211"/>
    </source>
</evidence>
<protein>
    <submittedName>
        <fullName evidence="2">Uncharacterized protein</fullName>
    </submittedName>
</protein>
<feature type="region of interest" description="Disordered" evidence="1">
    <location>
        <begin position="280"/>
        <end position="302"/>
    </location>
</feature>
<comment type="caution">
    <text evidence="2">The sequence shown here is derived from an EMBL/GenBank/DDBJ whole genome shotgun (WGS) entry which is preliminary data.</text>
</comment>
<organism evidence="2 3">
    <name type="scientific">Phytophthora megakarya</name>
    <dbReference type="NCBI Taxonomy" id="4795"/>
    <lineage>
        <taxon>Eukaryota</taxon>
        <taxon>Sar</taxon>
        <taxon>Stramenopiles</taxon>
        <taxon>Oomycota</taxon>
        <taxon>Peronosporomycetes</taxon>
        <taxon>Peronosporales</taxon>
        <taxon>Peronosporaceae</taxon>
        <taxon>Phytophthora</taxon>
    </lineage>
</organism>
<reference evidence="3" key="1">
    <citation type="submission" date="2017-03" db="EMBL/GenBank/DDBJ databases">
        <title>Phytopthora megakarya and P. palmivora, two closely related causual agents of cacao black pod achieved similar genome size and gene model numbers by different mechanisms.</title>
        <authorList>
            <person name="Ali S."/>
            <person name="Shao J."/>
            <person name="Larry D.J."/>
            <person name="Kronmiller B."/>
            <person name="Shen D."/>
            <person name="Strem M.D."/>
            <person name="Melnick R.L."/>
            <person name="Guiltinan M.J."/>
            <person name="Tyler B.M."/>
            <person name="Meinhardt L.W."/>
            <person name="Bailey B.A."/>
        </authorList>
    </citation>
    <scope>NUCLEOTIDE SEQUENCE [LARGE SCALE GENOMIC DNA]</scope>
    <source>
        <strain evidence="3">zdho120</strain>
    </source>
</reference>
<dbReference type="OrthoDB" id="127653at2759"/>